<proteinExistence type="predicted"/>
<evidence type="ECO:0000259" key="1">
    <source>
        <dbReference type="Pfam" id="PF03906"/>
    </source>
</evidence>
<accession>A0A7U4P4S4</accession>
<dbReference type="RefSeq" id="WP_006026402.1">
    <property type="nucleotide sequence ID" value="NZ_CP013380.1"/>
</dbReference>
<name>A0A7U4P4S4_9BURK</name>
<reference evidence="2 3" key="1">
    <citation type="submission" date="2020-12" db="EMBL/GenBank/DDBJ databases">
        <title>FDA dAtabase for Regulatory Grade micrObial Sequences (FDA-ARGOS): Supporting development and validation of Infectious Disease Dx tests.</title>
        <authorList>
            <person name="Nelson B."/>
            <person name="Plummer A."/>
            <person name="Tallon L."/>
            <person name="Sadzewicz L."/>
            <person name="Zhao X."/>
            <person name="Boylan J."/>
            <person name="Ott S."/>
            <person name="Bowen H."/>
            <person name="Vavikolanu K."/>
            <person name="Mehta A."/>
            <person name="Aluvathingal J."/>
            <person name="Nadendla S."/>
            <person name="Myers T."/>
            <person name="Yan Y."/>
            <person name="Sichtig H."/>
        </authorList>
    </citation>
    <scope>NUCLEOTIDE SEQUENCE [LARGE SCALE GENOMIC DNA]</scope>
    <source>
        <strain evidence="2 3">FDAARGOS_899</strain>
    </source>
</reference>
<feature type="domain" description="Bacteriophage T7 tail fibre protein-like N-terminal" evidence="1">
    <location>
        <begin position="22"/>
        <end position="131"/>
    </location>
</feature>
<accession>A0A7T2U3P7</accession>
<evidence type="ECO:0000313" key="3">
    <source>
        <dbReference type="Proteomes" id="UP000594943"/>
    </source>
</evidence>
<organism evidence="2 3">
    <name type="scientific">Burkholderia humptydooensis</name>
    <dbReference type="NCBI Taxonomy" id="430531"/>
    <lineage>
        <taxon>Bacteria</taxon>
        <taxon>Pseudomonadati</taxon>
        <taxon>Pseudomonadota</taxon>
        <taxon>Betaproteobacteria</taxon>
        <taxon>Burkholderiales</taxon>
        <taxon>Burkholderiaceae</taxon>
        <taxon>Burkholderia</taxon>
        <taxon>pseudomallei group</taxon>
    </lineage>
</organism>
<dbReference type="KEGG" id="bhg:I6G56_08845"/>
<dbReference type="Proteomes" id="UP000594943">
    <property type="component" value="Chromosome 1"/>
</dbReference>
<dbReference type="Pfam" id="PF03906">
    <property type="entry name" value="Phage_T7_tail"/>
    <property type="match status" value="1"/>
</dbReference>
<sequence>MAADYLVPWLDASGQGGLRNSMLVAPGDGSTKTFSFNFAGGYISKDHVKAYTFDPITGRTTPLVITSGMWTGPSQITLGAPVALGQYIVIYRDTPRGTPLVSFKNGSVLNEPNLDEMAEQGVFVAAEMADRFDLLNDGSSKAIIDSATALNTANAATATAKHADGNAAFAVDQSNAARGDATFAVNTAGAAKAVADGIDGKAQQALDNSKSAVNTANIAQSVANGIDAKAQSALDNSKSAVNSASSADTAAANAVSTANGIDAKATQAQSDAAAAVATANAAVQKSGDKMSGALYVPQVILNFGLEGDGSAPGIYNDPRKRNIVFRSGPPGAYKYSYFGEDGALVLSARPGWGATPWDTGNFDPNGKLTKGEDVGWRLRLTASNWQADLGLRSGYNDNTWAYIRARQGGGVEIINNAYSGVTWAVDDWGNMFSRGSHRMTPDGNWWFENRGWSNDVLNDLYNRSAPRECQFNSGAVEFGPLTAGATLQAPNPYVMIGLRTASSDYMRMGEQFIRCVTIRTY</sequence>
<evidence type="ECO:0000313" key="2">
    <source>
        <dbReference type="EMBL" id="QPS45141.1"/>
    </source>
</evidence>
<dbReference type="InterPro" id="IPR005604">
    <property type="entry name" value="Phage_T7_tail_fibre-like_N"/>
</dbReference>
<protein>
    <recommendedName>
        <fullName evidence="1">Bacteriophage T7 tail fibre protein-like N-terminal domain-containing protein</fullName>
    </recommendedName>
</protein>
<dbReference type="EMBL" id="CP065686">
    <property type="protein sequence ID" value="QPS45141.1"/>
    <property type="molecule type" value="Genomic_DNA"/>
</dbReference>
<dbReference type="AlphaFoldDB" id="A0A7U4P4S4"/>
<gene>
    <name evidence="2" type="ORF">I6G56_08845</name>
</gene>